<proteinExistence type="predicted"/>
<accession>A0A2U2PBB9</accession>
<reference evidence="1 2" key="1">
    <citation type="submission" date="2018-04" db="EMBL/GenBank/DDBJ databases">
        <title>Pedobacter chongqingensis sp. nov., isolated from a rottenly hemp rope.</title>
        <authorList>
            <person name="Cai Y."/>
        </authorList>
    </citation>
    <scope>NUCLEOTIDE SEQUENCE [LARGE SCALE GENOMIC DNA]</scope>
    <source>
        <strain evidence="1 2">FJ4-8</strain>
    </source>
</reference>
<dbReference type="OrthoDB" id="772776at2"/>
<evidence type="ECO:0000313" key="1">
    <source>
        <dbReference type="EMBL" id="PWG78696.1"/>
    </source>
</evidence>
<evidence type="ECO:0000313" key="2">
    <source>
        <dbReference type="Proteomes" id="UP000245647"/>
    </source>
</evidence>
<sequence length="71" mass="8071">MNTISTSELGIGGRGYLAPSSDSPLHRCPKCDAYTSHRLPNGKMASQVLFWMPLKRYQCDHCHNKFYILAR</sequence>
<dbReference type="Proteomes" id="UP000245647">
    <property type="component" value="Unassembled WGS sequence"/>
</dbReference>
<organism evidence="1 2">
    <name type="scientific">Pararcticibacter amylolyticus</name>
    <dbReference type="NCBI Taxonomy" id="2173175"/>
    <lineage>
        <taxon>Bacteria</taxon>
        <taxon>Pseudomonadati</taxon>
        <taxon>Bacteroidota</taxon>
        <taxon>Sphingobacteriia</taxon>
        <taxon>Sphingobacteriales</taxon>
        <taxon>Sphingobacteriaceae</taxon>
        <taxon>Pararcticibacter</taxon>
    </lineage>
</organism>
<comment type="caution">
    <text evidence="1">The sequence shown here is derived from an EMBL/GenBank/DDBJ whole genome shotgun (WGS) entry which is preliminary data.</text>
</comment>
<dbReference type="EMBL" id="QEAS01000021">
    <property type="protein sequence ID" value="PWG78696.1"/>
    <property type="molecule type" value="Genomic_DNA"/>
</dbReference>
<gene>
    <name evidence="1" type="ORF">DDR33_20970</name>
</gene>
<name>A0A2U2PBB9_9SPHI</name>
<dbReference type="AlphaFoldDB" id="A0A2U2PBB9"/>
<keyword evidence="2" id="KW-1185">Reference proteome</keyword>
<protein>
    <submittedName>
        <fullName evidence="1">Uncharacterized protein</fullName>
    </submittedName>
</protein>
<dbReference type="RefSeq" id="WP_109417758.1">
    <property type="nucleotide sequence ID" value="NZ_QEAS01000021.1"/>
</dbReference>